<dbReference type="PANTHER" id="PTHR17490:SF16">
    <property type="entry name" value="THREONYLCARBAMOYL-AMP SYNTHASE"/>
    <property type="match status" value="1"/>
</dbReference>
<feature type="domain" description="YrdC-like" evidence="12">
    <location>
        <begin position="12"/>
        <end position="206"/>
    </location>
</feature>
<comment type="catalytic activity">
    <reaction evidence="11">
        <text>L-threonine + hydrogencarbonate + ATP = L-threonylcarbamoyladenylate + diphosphate + H2O</text>
        <dbReference type="Rhea" id="RHEA:36407"/>
        <dbReference type="ChEBI" id="CHEBI:15377"/>
        <dbReference type="ChEBI" id="CHEBI:17544"/>
        <dbReference type="ChEBI" id="CHEBI:30616"/>
        <dbReference type="ChEBI" id="CHEBI:33019"/>
        <dbReference type="ChEBI" id="CHEBI:57926"/>
        <dbReference type="ChEBI" id="CHEBI:73682"/>
        <dbReference type="EC" id="2.7.7.87"/>
    </reaction>
</comment>
<dbReference type="SUPFAM" id="SSF55821">
    <property type="entry name" value="YrdC/RibB"/>
    <property type="match status" value="1"/>
</dbReference>
<reference evidence="13 14" key="1">
    <citation type="journal article" date="2016" name="Nat. Commun.">
        <title>Thousands of microbial genomes shed light on interconnected biogeochemical processes in an aquifer system.</title>
        <authorList>
            <person name="Anantharaman K."/>
            <person name="Brown C.T."/>
            <person name="Hug L.A."/>
            <person name="Sharon I."/>
            <person name="Castelle C.J."/>
            <person name="Probst A.J."/>
            <person name="Thomas B.C."/>
            <person name="Singh A."/>
            <person name="Wilkins M.J."/>
            <person name="Karaoz U."/>
            <person name="Brodie E.L."/>
            <person name="Williams K.H."/>
            <person name="Hubbard S.S."/>
            <person name="Banfield J.F."/>
        </authorList>
    </citation>
    <scope>NUCLEOTIDE SEQUENCE [LARGE SCALE GENOMIC DNA]</scope>
</reference>
<keyword evidence="9" id="KW-0067">ATP-binding</keyword>
<organism evidence="13 14">
    <name type="scientific">Candidatus Roizmanbacteria bacterium RIFCSPHIGHO2_12_FULL_33_9</name>
    <dbReference type="NCBI Taxonomy" id="1802045"/>
    <lineage>
        <taxon>Bacteria</taxon>
        <taxon>Candidatus Roizmaniibacteriota</taxon>
    </lineage>
</organism>
<dbReference type="InterPro" id="IPR006070">
    <property type="entry name" value="Sua5-like_dom"/>
</dbReference>
<evidence type="ECO:0000313" key="13">
    <source>
        <dbReference type="EMBL" id="OGK31498.1"/>
    </source>
</evidence>
<dbReference type="PROSITE" id="PS51163">
    <property type="entry name" value="YRDC"/>
    <property type="match status" value="1"/>
</dbReference>
<evidence type="ECO:0000256" key="7">
    <source>
        <dbReference type="ARBA" id="ARBA00022695"/>
    </source>
</evidence>
<evidence type="ECO:0000256" key="2">
    <source>
        <dbReference type="ARBA" id="ARBA00007663"/>
    </source>
</evidence>
<dbReference type="GO" id="GO:0061710">
    <property type="term" value="F:L-threonylcarbamoyladenylate synthase"/>
    <property type="evidence" value="ECO:0007669"/>
    <property type="project" value="UniProtKB-EC"/>
</dbReference>
<keyword evidence="5" id="KW-0808">Transferase</keyword>
<sequence length="369" mass="41336">MRLIKLNKQNAKKAISQTINVLKNGGLVVFPSDTVYGLLADATNEEAVKKLTKFKQRPAGKPISVFVPNVRTIELLCNVNKPKLNILYNILPGPFTIVLDYKKGKKSNNISSLLLSENKTLGVRYPDFELIQLLVSKFKKPITATSANLSGEKPVYSIESLFKQISIKKKDLLDLVVDAGKLPYNKPSTVIDLTSDRIRQLRKGDLIFSDSQSYISKSPDETKKIAKRILKDHIKRINIKPLVLILKGPLGAGKTIFAKGLGEYLGINNIISPSFVIYYEYEIITQKSKVKSQKFIHGDLYNVQDDKELANVDLERYLIPGNIICIEWGEKSSQLVSKLTSKAKVLYIDISYLGRKKRGLVVNSVGKNK</sequence>
<keyword evidence="7" id="KW-0548">Nucleotidyltransferase</keyword>
<evidence type="ECO:0000313" key="14">
    <source>
        <dbReference type="Proteomes" id="UP000177199"/>
    </source>
</evidence>
<dbReference type="GO" id="GO:0005737">
    <property type="term" value="C:cytoplasm"/>
    <property type="evidence" value="ECO:0007669"/>
    <property type="project" value="UniProtKB-SubCell"/>
</dbReference>
<gene>
    <name evidence="13" type="ORF">A3F29_04085</name>
</gene>
<evidence type="ECO:0000256" key="3">
    <source>
        <dbReference type="ARBA" id="ARBA00012584"/>
    </source>
</evidence>
<dbReference type="PANTHER" id="PTHR17490">
    <property type="entry name" value="SUA5"/>
    <property type="match status" value="1"/>
</dbReference>
<evidence type="ECO:0000256" key="11">
    <source>
        <dbReference type="ARBA" id="ARBA00048366"/>
    </source>
</evidence>
<dbReference type="EC" id="2.7.7.87" evidence="3"/>
<dbReference type="InterPro" id="IPR003442">
    <property type="entry name" value="T6A_TsaE"/>
</dbReference>
<dbReference type="GO" id="GO:0000049">
    <property type="term" value="F:tRNA binding"/>
    <property type="evidence" value="ECO:0007669"/>
    <property type="project" value="TreeGrafter"/>
</dbReference>
<keyword evidence="8" id="KW-0547">Nucleotide-binding</keyword>
<dbReference type="AlphaFoldDB" id="A0A1F7HJV7"/>
<dbReference type="Proteomes" id="UP000177199">
    <property type="component" value="Unassembled WGS sequence"/>
</dbReference>
<dbReference type="EMBL" id="MFZV01000004">
    <property type="protein sequence ID" value="OGK31498.1"/>
    <property type="molecule type" value="Genomic_DNA"/>
</dbReference>
<evidence type="ECO:0000256" key="5">
    <source>
        <dbReference type="ARBA" id="ARBA00022679"/>
    </source>
</evidence>
<dbReference type="NCBIfam" id="TIGR00150">
    <property type="entry name" value="T6A_YjeE"/>
    <property type="match status" value="1"/>
</dbReference>
<dbReference type="GO" id="GO:0003725">
    <property type="term" value="F:double-stranded RNA binding"/>
    <property type="evidence" value="ECO:0007669"/>
    <property type="project" value="InterPro"/>
</dbReference>
<dbReference type="Gene3D" id="3.40.50.300">
    <property type="entry name" value="P-loop containing nucleotide triphosphate hydrolases"/>
    <property type="match status" value="1"/>
</dbReference>
<dbReference type="SUPFAM" id="SSF52540">
    <property type="entry name" value="P-loop containing nucleoside triphosphate hydrolases"/>
    <property type="match status" value="1"/>
</dbReference>
<evidence type="ECO:0000259" key="12">
    <source>
        <dbReference type="PROSITE" id="PS51163"/>
    </source>
</evidence>
<comment type="similarity">
    <text evidence="2">Belongs to the SUA5 family.</text>
</comment>
<protein>
    <recommendedName>
        <fullName evidence="10">L-threonylcarbamoyladenylate synthase</fullName>
        <ecNumber evidence="3">2.7.7.87</ecNumber>
    </recommendedName>
    <alternativeName>
        <fullName evidence="10">L-threonylcarbamoyladenylate synthase</fullName>
    </alternativeName>
</protein>
<proteinExistence type="inferred from homology"/>
<dbReference type="Pfam" id="PF01300">
    <property type="entry name" value="Sua5_yciO_yrdC"/>
    <property type="match status" value="1"/>
</dbReference>
<comment type="caution">
    <text evidence="13">The sequence shown here is derived from an EMBL/GenBank/DDBJ whole genome shotgun (WGS) entry which is preliminary data.</text>
</comment>
<comment type="subcellular location">
    <subcellularLocation>
        <location evidence="1">Cytoplasm</location>
    </subcellularLocation>
</comment>
<evidence type="ECO:0000256" key="9">
    <source>
        <dbReference type="ARBA" id="ARBA00022840"/>
    </source>
</evidence>
<dbReference type="InterPro" id="IPR050156">
    <property type="entry name" value="TC-AMP_synthase_SUA5"/>
</dbReference>
<accession>A0A1F7HJV7</accession>
<dbReference type="Gene3D" id="3.90.870.10">
    <property type="entry name" value="DHBP synthase"/>
    <property type="match status" value="1"/>
</dbReference>
<evidence type="ECO:0000256" key="6">
    <source>
        <dbReference type="ARBA" id="ARBA00022694"/>
    </source>
</evidence>
<evidence type="ECO:0000256" key="4">
    <source>
        <dbReference type="ARBA" id="ARBA00022490"/>
    </source>
</evidence>
<dbReference type="InterPro" id="IPR027417">
    <property type="entry name" value="P-loop_NTPase"/>
</dbReference>
<evidence type="ECO:0000256" key="10">
    <source>
        <dbReference type="ARBA" id="ARBA00029774"/>
    </source>
</evidence>
<dbReference type="InterPro" id="IPR017945">
    <property type="entry name" value="DHBP_synth_RibB-like_a/b_dom"/>
</dbReference>
<dbReference type="NCBIfam" id="TIGR00057">
    <property type="entry name" value="L-threonylcarbamoyladenylate synthase"/>
    <property type="match status" value="1"/>
</dbReference>
<name>A0A1F7HJV7_9BACT</name>
<keyword evidence="4" id="KW-0963">Cytoplasm</keyword>
<evidence type="ECO:0000256" key="1">
    <source>
        <dbReference type="ARBA" id="ARBA00004496"/>
    </source>
</evidence>
<dbReference type="GO" id="GO:0002949">
    <property type="term" value="P:tRNA threonylcarbamoyladenosine modification"/>
    <property type="evidence" value="ECO:0007669"/>
    <property type="project" value="InterPro"/>
</dbReference>
<evidence type="ECO:0000256" key="8">
    <source>
        <dbReference type="ARBA" id="ARBA00022741"/>
    </source>
</evidence>
<dbReference type="GO" id="GO:0006450">
    <property type="term" value="P:regulation of translational fidelity"/>
    <property type="evidence" value="ECO:0007669"/>
    <property type="project" value="TreeGrafter"/>
</dbReference>
<keyword evidence="6" id="KW-0819">tRNA processing</keyword>
<dbReference type="GO" id="GO:0005524">
    <property type="term" value="F:ATP binding"/>
    <property type="evidence" value="ECO:0007669"/>
    <property type="project" value="UniProtKB-KW"/>
</dbReference>
<dbReference type="Pfam" id="PF02367">
    <property type="entry name" value="TsaE"/>
    <property type="match status" value="1"/>
</dbReference>